<dbReference type="AlphaFoldDB" id="A0A9W7APX0"/>
<dbReference type="Pfam" id="PF07692">
    <property type="entry name" value="Fea1"/>
    <property type="match status" value="2"/>
</dbReference>
<sequence>MFLPSIPTNLSTTRSLACSPSNMKFVTASLFLSSLSVATASTTFMDYTATSDVSEHGDIDLDMASILTHIGNSDATSAKTVYTDGENSSKSSGMRTLKGFSTAIDGKAWKDTYKEMAYSLAKASGHAADYADALVLEQLDGTPTELSVATAINFGNTQMYTMHELYDAIYDVAKSGDAYDNDGGVKAWDEAVAFYAGGAQAKGVARLNSMYGMIEQVAPHFETVTSGQHSSINTMIMTLFKEGQTTIDALTTTATDDEVASLFEITEQLHGLFTAANIRWLIYSHKNAAVTAADKAAVLKILGNVIYPEINACSKDDASTFKASTITTPGDVSDNWSDIMTALQENYHCMIRVKKSDKFHQSCSIVGDYSESGSVVQATCVDDDVYPYESTQATVSGATVTVSKEVAGYIPRSDVAKHALLDKDMRRIGLLAGEGDFINAKLIYTGGWNSWKENDDGTFKSWRNYQGFASSSKLALFQEGQDLNDYYGSYTALDTFISAALDGTTPFAADTDATARKEMAGKTLQFGLNLYYVIREFYDAIDDCTAQSLTNNYGNVHAWDEGVMFWAGSLEKDGSGSGELLHMLGEKRAGNYDYTTADHGKTASTVNADLVALFLAGEAHLVAGECGKALPIVDDIISKMIVPVIQGAQRYAWKVGSGASATLKSRAEGWAFAKSILPMVAKCDASSADTIVKNMDYFATVPMADGTEAVFEAWQKTFACLGVTCNDIGELNEVSDGADAPPACKDTFTDDLGGSAASVGVKAGAVMAAIAGGLVMML</sequence>
<proteinExistence type="predicted"/>
<evidence type="ECO:0000313" key="1">
    <source>
        <dbReference type="EMBL" id="GMH76182.1"/>
    </source>
</evidence>
<dbReference type="OrthoDB" id="41870at2759"/>
<keyword evidence="2" id="KW-1185">Reference proteome</keyword>
<name>A0A9W7APX0_9STRA</name>
<dbReference type="Proteomes" id="UP001165085">
    <property type="component" value="Unassembled WGS sequence"/>
</dbReference>
<accession>A0A9W7APX0</accession>
<gene>
    <name evidence="1" type="ORF">TrST_g9478</name>
</gene>
<evidence type="ECO:0000313" key="2">
    <source>
        <dbReference type="Proteomes" id="UP001165085"/>
    </source>
</evidence>
<dbReference type="InterPro" id="IPR011643">
    <property type="entry name" value="HCR1"/>
</dbReference>
<dbReference type="EMBL" id="BRXY01000195">
    <property type="protein sequence ID" value="GMH76182.1"/>
    <property type="molecule type" value="Genomic_DNA"/>
</dbReference>
<reference evidence="2" key="1">
    <citation type="journal article" date="2023" name="Commun. Biol.">
        <title>Genome analysis of Parmales, the sister group of diatoms, reveals the evolutionary specialization of diatoms from phago-mixotrophs to photoautotrophs.</title>
        <authorList>
            <person name="Ban H."/>
            <person name="Sato S."/>
            <person name="Yoshikawa S."/>
            <person name="Yamada K."/>
            <person name="Nakamura Y."/>
            <person name="Ichinomiya M."/>
            <person name="Sato N."/>
            <person name="Blanc-Mathieu R."/>
            <person name="Endo H."/>
            <person name="Kuwata A."/>
            <person name="Ogata H."/>
        </authorList>
    </citation>
    <scope>NUCLEOTIDE SEQUENCE [LARGE SCALE GENOMIC DNA]</scope>
    <source>
        <strain evidence="2">NIES 3701</strain>
    </source>
</reference>
<comment type="caution">
    <text evidence="1">The sequence shown here is derived from an EMBL/GenBank/DDBJ whole genome shotgun (WGS) entry which is preliminary data.</text>
</comment>
<organism evidence="1 2">
    <name type="scientific">Triparma strigata</name>
    <dbReference type="NCBI Taxonomy" id="1606541"/>
    <lineage>
        <taxon>Eukaryota</taxon>
        <taxon>Sar</taxon>
        <taxon>Stramenopiles</taxon>
        <taxon>Ochrophyta</taxon>
        <taxon>Bolidophyceae</taxon>
        <taxon>Parmales</taxon>
        <taxon>Triparmaceae</taxon>
        <taxon>Triparma</taxon>
    </lineage>
</organism>
<protein>
    <submittedName>
        <fullName evidence="1">Uncharacterized protein</fullName>
    </submittedName>
</protein>